<dbReference type="Pfam" id="PF16389">
    <property type="entry name" value="DUF4998"/>
    <property type="match status" value="1"/>
</dbReference>
<dbReference type="SUPFAM" id="SSF49265">
    <property type="entry name" value="Fibronectin type III"/>
    <property type="match status" value="1"/>
</dbReference>
<dbReference type="InterPro" id="IPR008979">
    <property type="entry name" value="Galactose-bd-like_sf"/>
</dbReference>
<proteinExistence type="predicted"/>
<dbReference type="RefSeq" id="WP_131597949.1">
    <property type="nucleotide sequence ID" value="NZ_SJSL01000009.1"/>
</dbReference>
<organism evidence="2 3">
    <name type="scientific">Pedobacter psychroterrae</name>
    <dbReference type="NCBI Taxonomy" id="2530453"/>
    <lineage>
        <taxon>Bacteria</taxon>
        <taxon>Pseudomonadati</taxon>
        <taxon>Bacteroidota</taxon>
        <taxon>Sphingobacteriia</taxon>
        <taxon>Sphingobacteriales</taxon>
        <taxon>Sphingobacteriaceae</taxon>
        <taxon>Pedobacter</taxon>
    </lineage>
</organism>
<dbReference type="SUPFAM" id="SSF49785">
    <property type="entry name" value="Galactose-binding domain-like"/>
    <property type="match status" value="1"/>
</dbReference>
<dbReference type="PROSITE" id="PS51257">
    <property type="entry name" value="PROKAR_LIPOPROTEIN"/>
    <property type="match status" value="1"/>
</dbReference>
<feature type="domain" description="DUF5000" evidence="1">
    <location>
        <begin position="263"/>
        <end position="398"/>
    </location>
</feature>
<evidence type="ECO:0000313" key="3">
    <source>
        <dbReference type="Proteomes" id="UP000293347"/>
    </source>
</evidence>
<dbReference type="InterPro" id="IPR036116">
    <property type="entry name" value="FN3_sf"/>
</dbReference>
<keyword evidence="3" id="KW-1185">Reference proteome</keyword>
<dbReference type="CDD" id="cd00063">
    <property type="entry name" value="FN3"/>
    <property type="match status" value="1"/>
</dbReference>
<sequence>MKNYLYTAICLTLFSIVFGCSKHETDFRDFLGDKELTYTGAVGDVTSQPGNLRVQLKWKSSTDPSITKYVVYWNNKIDSQVVNVTERTDSVKTIISGLQEFVYTFTIHSFDAKGNTSIAREVNNVKVYGPIYSSTLLNRAYDAATPYVVNSNGSITLNFITADTIHVKTMINYTNAAGAEATASLLGTDGTVVLPSYKAGTKVLFQSFYKPEQQSIDIFTVNKFDEYPSIFQFIQCDKSLFREVRLPNDVNTYESGTSISKLWDGSVGPQGYPNIFHSDGNHLAHVLTFDMGKVYNNLAQMEEVGRDCCNNPSRFEVWGIADITNAATTLRADASGWKAEAIAKGWTLLREVNRSDNGVNAIKVDLISNPPPVRYIRIRVLNTTTGSAYSNMSELTFWNKQ</sequence>
<dbReference type="Gene3D" id="2.60.40.10">
    <property type="entry name" value="Immunoglobulins"/>
    <property type="match status" value="1"/>
</dbReference>
<dbReference type="OrthoDB" id="1043438at2"/>
<dbReference type="Gene3D" id="2.60.120.260">
    <property type="entry name" value="Galactose-binding domain-like"/>
    <property type="match status" value="1"/>
</dbReference>
<accession>A0A4R0NB76</accession>
<evidence type="ECO:0000313" key="2">
    <source>
        <dbReference type="EMBL" id="TCC97415.1"/>
    </source>
</evidence>
<protein>
    <recommendedName>
        <fullName evidence="1">DUF5000 domain-containing protein</fullName>
    </recommendedName>
</protein>
<reference evidence="2 3" key="1">
    <citation type="submission" date="2019-02" db="EMBL/GenBank/DDBJ databases">
        <title>Pedobacter sp. RP-1-14 sp. nov., isolated from Arctic soil.</title>
        <authorList>
            <person name="Dahal R.H."/>
        </authorList>
    </citation>
    <scope>NUCLEOTIDE SEQUENCE [LARGE SCALE GENOMIC DNA]</scope>
    <source>
        <strain evidence="2 3">RP-1-14</strain>
    </source>
</reference>
<dbReference type="Proteomes" id="UP000293347">
    <property type="component" value="Unassembled WGS sequence"/>
</dbReference>
<dbReference type="Pfam" id="PF16391">
    <property type="entry name" value="DUF5000"/>
    <property type="match status" value="1"/>
</dbReference>
<name>A0A4R0NB76_9SPHI</name>
<gene>
    <name evidence="2" type="ORF">EZ437_20220</name>
</gene>
<dbReference type="EMBL" id="SJSL01000009">
    <property type="protein sequence ID" value="TCC97415.1"/>
    <property type="molecule type" value="Genomic_DNA"/>
</dbReference>
<dbReference type="InterPro" id="IPR013783">
    <property type="entry name" value="Ig-like_fold"/>
</dbReference>
<dbReference type="InterPro" id="IPR032164">
    <property type="entry name" value="DUF5000"/>
</dbReference>
<comment type="caution">
    <text evidence="2">The sequence shown here is derived from an EMBL/GenBank/DDBJ whole genome shotgun (WGS) entry which is preliminary data.</text>
</comment>
<evidence type="ECO:0000259" key="1">
    <source>
        <dbReference type="Pfam" id="PF16391"/>
    </source>
</evidence>
<dbReference type="InterPro" id="IPR003961">
    <property type="entry name" value="FN3_dom"/>
</dbReference>
<dbReference type="AlphaFoldDB" id="A0A4R0NB76"/>